<evidence type="ECO:0000313" key="2">
    <source>
        <dbReference type="Proteomes" id="UP000310158"/>
    </source>
</evidence>
<gene>
    <name evidence="1" type="ORF">EW146_g3318</name>
</gene>
<organism evidence="1 2">
    <name type="scientific">Bondarzewia mesenterica</name>
    <dbReference type="NCBI Taxonomy" id="1095465"/>
    <lineage>
        <taxon>Eukaryota</taxon>
        <taxon>Fungi</taxon>
        <taxon>Dikarya</taxon>
        <taxon>Basidiomycota</taxon>
        <taxon>Agaricomycotina</taxon>
        <taxon>Agaricomycetes</taxon>
        <taxon>Russulales</taxon>
        <taxon>Bondarzewiaceae</taxon>
        <taxon>Bondarzewia</taxon>
    </lineage>
</organism>
<sequence>MAKALPIFEDGGNIVEFDQDLKLFINHVSQYLDSCGKESWFTWGVHLMPNTTCSRDEHIVAEAAAELKAIANQCIVVLLLFSYSLLTFVGVQRALSTADESMDLDSKAAPAIVTDLSIGLPQSKVNSLSSAHMLRAHVKPRPIAVKVLDICLVKTESSTVTAASAAGGVTTSKFKGSRAFILCDHCAKKKKNKAKLCWVTADGSKCTQADTVSSKGSASFFVNKHSRVDESNGASSTNSLSDNELEGVTQEMLSIVITDKDAFVGLEHTLDMLKWWCQVSFNIAVTESKLLGISKEAEEKMAKMKHLLEFMKAHKEKGRA</sequence>
<name>A0A4S4M062_9AGAM</name>
<keyword evidence="2" id="KW-1185">Reference proteome</keyword>
<accession>A0A4S4M062</accession>
<dbReference type="EMBL" id="SGPL01000108">
    <property type="protein sequence ID" value="THH17511.1"/>
    <property type="molecule type" value="Genomic_DNA"/>
</dbReference>
<comment type="caution">
    <text evidence="1">The sequence shown here is derived from an EMBL/GenBank/DDBJ whole genome shotgun (WGS) entry which is preliminary data.</text>
</comment>
<evidence type="ECO:0000313" key="1">
    <source>
        <dbReference type="EMBL" id="THH17511.1"/>
    </source>
</evidence>
<proteinExistence type="predicted"/>
<protein>
    <submittedName>
        <fullName evidence="1">Uncharacterized protein</fullName>
    </submittedName>
</protein>
<dbReference type="AlphaFoldDB" id="A0A4S4M062"/>
<dbReference type="Proteomes" id="UP000310158">
    <property type="component" value="Unassembled WGS sequence"/>
</dbReference>
<reference evidence="1 2" key="1">
    <citation type="submission" date="2019-02" db="EMBL/GenBank/DDBJ databases">
        <title>Genome sequencing of the rare red list fungi Bondarzewia mesenterica.</title>
        <authorList>
            <person name="Buettner E."/>
            <person name="Kellner H."/>
        </authorList>
    </citation>
    <scope>NUCLEOTIDE SEQUENCE [LARGE SCALE GENOMIC DNA]</scope>
    <source>
        <strain evidence="1 2">DSM 108281</strain>
    </source>
</reference>